<dbReference type="GO" id="GO:0005524">
    <property type="term" value="F:ATP binding"/>
    <property type="evidence" value="ECO:0007669"/>
    <property type="project" value="UniProtKB-KW"/>
</dbReference>
<evidence type="ECO:0000259" key="14">
    <source>
        <dbReference type="PROSITE" id="PS51192"/>
    </source>
</evidence>
<dbReference type="InterPro" id="IPR006935">
    <property type="entry name" value="Helicase/UvrB_N"/>
</dbReference>
<dbReference type="Pfam" id="PF02151">
    <property type="entry name" value="UVR"/>
    <property type="match status" value="1"/>
</dbReference>
<dbReference type="Pfam" id="PF00271">
    <property type="entry name" value="Helicase_C"/>
    <property type="match status" value="1"/>
</dbReference>
<dbReference type="InterPro" id="IPR036876">
    <property type="entry name" value="UVR_dom_sf"/>
</dbReference>
<dbReference type="GO" id="GO:0009432">
    <property type="term" value="P:SOS response"/>
    <property type="evidence" value="ECO:0007669"/>
    <property type="project" value="UniProtKB-KW"/>
</dbReference>
<comment type="similarity">
    <text evidence="2 12">Belongs to the UvrB family.</text>
</comment>
<keyword evidence="9 12" id="KW-0234">DNA repair</keyword>
<evidence type="ECO:0000256" key="7">
    <source>
        <dbReference type="ARBA" id="ARBA00022840"/>
    </source>
</evidence>
<comment type="caution">
    <text evidence="16">The sequence shown here is derived from an EMBL/GenBank/DDBJ whole genome shotgun (WGS) entry which is preliminary data.</text>
</comment>
<dbReference type="GO" id="GO:0009380">
    <property type="term" value="C:excinuclease repair complex"/>
    <property type="evidence" value="ECO:0007669"/>
    <property type="project" value="InterPro"/>
</dbReference>
<sequence>MSLFKLVSNYTPIVDQQRTIDTILSWIGRWDKKQTILWVTGSGKTFTMANIIAKSDRPTLVMAHNKTLAAQLAQEFKEFFPENAVHYFVSYYDYYQPEAYVAKTDTYIEKEATINEEIDRLRHAATESLLTRKDVIIVASVSCIYWIWEVEDYMSQILTLESGKNYEFDAILNNLVALQFRRAGADFKPWTFHLMWDTLEIFPSSSESVWTLEFFWNELDRIARRHPLTWEVYEYRNKIDVFPAKHTVTTENKIQQIVPQIQTELENRLEVFLERWDLVKAERLKTKVEYDIEMMMETWYVNWIENYSMYLSGRMPWDTPSTLLSFFPKDFLTFIDESHMTIPQIGWMYAWDRARKESLIENGFRLPSAFENRPLKFPEFEKLTWQTIYVSATPSDFELRESSQVVEQIIRPTWLLDPLLEVKDMKFMVDDLMRHISEVKQRNERALVTTLTKKSSEQLAEYLASNGVKVSYLHSEVETLERLEILRDLRTGKIEVIVWVNLLREGLDLPEVSFIWIIDADKQGFLRSTKSLLQIIWRAARNVNWTVTMYSHWARLSHSMEEVIDITVKRRKFQEDYNKANNIEPSTILSKIKELWMTGKKSYTIEKWENLSSKIKRLELEMDIAAVNLEFERAAEIRDALIEIKKTKKR</sequence>
<feature type="domain" description="Helicase C-terminal" evidence="15">
    <location>
        <begin position="431"/>
        <end position="596"/>
    </location>
</feature>
<keyword evidence="7" id="KW-0067">ATP-binding</keyword>
<dbReference type="InterPro" id="IPR014001">
    <property type="entry name" value="Helicase_ATP-bd"/>
</dbReference>
<dbReference type="InterPro" id="IPR027417">
    <property type="entry name" value="P-loop_NTPase"/>
</dbReference>
<keyword evidence="3" id="KW-0963">Cytoplasm</keyword>
<evidence type="ECO:0000256" key="8">
    <source>
        <dbReference type="ARBA" id="ARBA00022881"/>
    </source>
</evidence>
<evidence type="ECO:0000256" key="5">
    <source>
        <dbReference type="ARBA" id="ARBA00022763"/>
    </source>
</evidence>
<dbReference type="GO" id="GO:0006289">
    <property type="term" value="P:nucleotide-excision repair"/>
    <property type="evidence" value="ECO:0007669"/>
    <property type="project" value="InterPro"/>
</dbReference>
<evidence type="ECO:0000256" key="11">
    <source>
        <dbReference type="ARBA" id="ARBA00029504"/>
    </source>
</evidence>
<keyword evidence="4" id="KW-0547">Nucleotide-binding</keyword>
<dbReference type="Pfam" id="PF12344">
    <property type="entry name" value="UvrB"/>
    <property type="match status" value="1"/>
</dbReference>
<dbReference type="InterPro" id="IPR001650">
    <property type="entry name" value="Helicase_C-like"/>
</dbReference>
<protein>
    <recommendedName>
        <fullName evidence="11 12">UvrABC system protein B</fullName>
    </recommendedName>
</protein>
<dbReference type="NCBIfam" id="TIGR00631">
    <property type="entry name" value="uvrb"/>
    <property type="match status" value="1"/>
</dbReference>
<dbReference type="PANTHER" id="PTHR24029:SF0">
    <property type="entry name" value="UVRABC SYSTEM PROTEIN B"/>
    <property type="match status" value="1"/>
</dbReference>
<dbReference type="GO" id="GO:0005737">
    <property type="term" value="C:cytoplasm"/>
    <property type="evidence" value="ECO:0007669"/>
    <property type="project" value="UniProtKB-SubCell"/>
</dbReference>
<dbReference type="InterPro" id="IPR001943">
    <property type="entry name" value="UVR_dom"/>
</dbReference>
<dbReference type="NCBIfam" id="NF003673">
    <property type="entry name" value="PRK05298.1"/>
    <property type="match status" value="1"/>
</dbReference>
<dbReference type="PANTHER" id="PTHR24029">
    <property type="entry name" value="UVRABC SYSTEM PROTEIN B"/>
    <property type="match status" value="1"/>
</dbReference>
<dbReference type="SUPFAM" id="SSF46600">
    <property type="entry name" value="C-terminal UvrC-binding domain of UvrB"/>
    <property type="match status" value="1"/>
</dbReference>
<dbReference type="Pfam" id="PF04851">
    <property type="entry name" value="ResIII"/>
    <property type="match status" value="1"/>
</dbReference>
<evidence type="ECO:0000259" key="15">
    <source>
        <dbReference type="PROSITE" id="PS51194"/>
    </source>
</evidence>
<dbReference type="InterPro" id="IPR041471">
    <property type="entry name" value="UvrB_inter"/>
</dbReference>
<evidence type="ECO:0000256" key="4">
    <source>
        <dbReference type="ARBA" id="ARBA00022741"/>
    </source>
</evidence>
<evidence type="ECO:0000256" key="12">
    <source>
        <dbReference type="RuleBase" id="RU003587"/>
    </source>
</evidence>
<accession>K2F8F6</accession>
<name>K2F8F6_9BACT</name>
<gene>
    <name evidence="16" type="ORF">ACD_3C00206G0008</name>
</gene>
<evidence type="ECO:0000256" key="3">
    <source>
        <dbReference type="ARBA" id="ARBA00022490"/>
    </source>
</evidence>
<comment type="subcellular location">
    <subcellularLocation>
        <location evidence="1 12">Cytoplasm</location>
    </subcellularLocation>
</comment>
<dbReference type="PROSITE" id="PS51192">
    <property type="entry name" value="HELICASE_ATP_BIND_1"/>
    <property type="match status" value="1"/>
</dbReference>
<evidence type="ECO:0000256" key="10">
    <source>
        <dbReference type="ARBA" id="ARBA00026033"/>
    </source>
</evidence>
<dbReference type="SUPFAM" id="SSF52540">
    <property type="entry name" value="P-loop containing nucleoside triphosphate hydrolases"/>
    <property type="match status" value="2"/>
</dbReference>
<dbReference type="Gene3D" id="4.10.860.10">
    <property type="entry name" value="UVR domain"/>
    <property type="match status" value="1"/>
</dbReference>
<evidence type="ECO:0000259" key="13">
    <source>
        <dbReference type="PROSITE" id="PS50151"/>
    </source>
</evidence>
<proteinExistence type="inferred from homology"/>
<dbReference type="GO" id="GO:0004518">
    <property type="term" value="F:nuclease activity"/>
    <property type="evidence" value="ECO:0007669"/>
    <property type="project" value="UniProtKB-KW"/>
</dbReference>
<feature type="domain" description="Helicase ATP-binding" evidence="14">
    <location>
        <begin position="32"/>
        <end position="145"/>
    </location>
</feature>
<evidence type="ECO:0000256" key="1">
    <source>
        <dbReference type="ARBA" id="ARBA00004496"/>
    </source>
</evidence>
<keyword evidence="5 12" id="KW-0227">DNA damage</keyword>
<dbReference type="GO" id="GO:0003677">
    <property type="term" value="F:DNA binding"/>
    <property type="evidence" value="ECO:0007669"/>
    <property type="project" value="InterPro"/>
</dbReference>
<dbReference type="SMART" id="SM00487">
    <property type="entry name" value="DEXDc"/>
    <property type="match status" value="1"/>
</dbReference>
<dbReference type="InterPro" id="IPR024759">
    <property type="entry name" value="UvrB_YAD/RRR_dom"/>
</dbReference>
<dbReference type="SMART" id="SM00490">
    <property type="entry name" value="HELICc"/>
    <property type="match status" value="1"/>
</dbReference>
<keyword evidence="6 12" id="KW-0228">DNA excision</keyword>
<dbReference type="Gene3D" id="3.40.50.300">
    <property type="entry name" value="P-loop containing nucleotide triphosphate hydrolases"/>
    <property type="match status" value="3"/>
</dbReference>
<dbReference type="PROSITE" id="PS51194">
    <property type="entry name" value="HELICASE_CTER"/>
    <property type="match status" value="1"/>
</dbReference>
<dbReference type="CDD" id="cd17916">
    <property type="entry name" value="DEXHc_UvrB"/>
    <property type="match status" value="1"/>
</dbReference>
<evidence type="ECO:0000256" key="6">
    <source>
        <dbReference type="ARBA" id="ARBA00022769"/>
    </source>
</evidence>
<dbReference type="GO" id="GO:0016887">
    <property type="term" value="F:ATP hydrolysis activity"/>
    <property type="evidence" value="ECO:0007669"/>
    <property type="project" value="InterPro"/>
</dbReference>
<organism evidence="16">
    <name type="scientific">uncultured bacterium</name>
    <name type="common">gcode 4</name>
    <dbReference type="NCBI Taxonomy" id="1234023"/>
    <lineage>
        <taxon>Bacteria</taxon>
        <taxon>environmental samples</taxon>
    </lineage>
</organism>
<dbReference type="InterPro" id="IPR004807">
    <property type="entry name" value="UvrB"/>
</dbReference>
<dbReference type="EMBL" id="AMFJ01000480">
    <property type="protein sequence ID" value="EKE27446.1"/>
    <property type="molecule type" value="Genomic_DNA"/>
</dbReference>
<comment type="subunit">
    <text evidence="10 12">Forms a heterotetramer with UvrA during the search for lesions. Interacts with UvrC in an incision complex.</text>
</comment>
<keyword evidence="12" id="KW-0742">SOS response</keyword>
<dbReference type="PROSITE" id="PS50151">
    <property type="entry name" value="UVR"/>
    <property type="match status" value="1"/>
</dbReference>
<dbReference type="AlphaFoldDB" id="K2F8F6"/>
<dbReference type="Pfam" id="PF17757">
    <property type="entry name" value="UvrB_inter"/>
    <property type="match status" value="1"/>
</dbReference>
<feature type="domain" description="UVR" evidence="13">
    <location>
        <begin position="612"/>
        <end position="647"/>
    </location>
</feature>
<evidence type="ECO:0000313" key="16">
    <source>
        <dbReference type="EMBL" id="EKE27446.1"/>
    </source>
</evidence>
<evidence type="ECO:0000256" key="9">
    <source>
        <dbReference type="ARBA" id="ARBA00023204"/>
    </source>
</evidence>
<keyword evidence="8 12" id="KW-0267">Excision nuclease</keyword>
<evidence type="ECO:0000256" key="2">
    <source>
        <dbReference type="ARBA" id="ARBA00008533"/>
    </source>
</evidence>
<reference evidence="16" key="1">
    <citation type="journal article" date="2012" name="Science">
        <title>Fermentation, hydrogen, and sulfur metabolism in multiple uncultivated bacterial phyla.</title>
        <authorList>
            <person name="Wrighton K.C."/>
            <person name="Thomas B.C."/>
            <person name="Sharon I."/>
            <person name="Miller C.S."/>
            <person name="Castelle C.J."/>
            <person name="VerBerkmoes N.C."/>
            <person name="Wilkins M.J."/>
            <person name="Hettich R.L."/>
            <person name="Lipton M.S."/>
            <person name="Williams K.H."/>
            <person name="Long P.E."/>
            <person name="Banfield J.F."/>
        </authorList>
    </citation>
    <scope>NUCLEOTIDE SEQUENCE [LARGE SCALE GENOMIC DNA]</scope>
</reference>